<dbReference type="GO" id="GO:0004630">
    <property type="term" value="F:phospholipase D activity"/>
    <property type="evidence" value="ECO:0007669"/>
    <property type="project" value="UniProtKB-EC"/>
</dbReference>
<dbReference type="Gene3D" id="3.30.870.10">
    <property type="entry name" value="Endonuclease Chain A"/>
    <property type="match status" value="2"/>
</dbReference>
<organism evidence="8 9">
    <name type="scientific">Mesotoga infera</name>
    <dbReference type="NCBI Taxonomy" id="1236046"/>
    <lineage>
        <taxon>Bacteria</taxon>
        <taxon>Thermotogati</taxon>
        <taxon>Thermotogota</taxon>
        <taxon>Thermotogae</taxon>
        <taxon>Kosmotogales</taxon>
        <taxon>Kosmotogaceae</taxon>
        <taxon>Mesotoga</taxon>
    </lineage>
</organism>
<keyword evidence="4" id="KW-0378">Hydrolase</keyword>
<evidence type="ECO:0000313" key="9">
    <source>
        <dbReference type="Proteomes" id="UP000250796"/>
    </source>
</evidence>
<dbReference type="GO" id="GO:0016042">
    <property type="term" value="P:lipid catabolic process"/>
    <property type="evidence" value="ECO:0007669"/>
    <property type="project" value="UniProtKB-KW"/>
</dbReference>
<name>A0A7Z7LGR1_9BACT</name>
<comment type="catalytic activity">
    <reaction evidence="1">
        <text>a 1,2-diacyl-sn-glycero-3-phosphocholine + H2O = a 1,2-diacyl-sn-glycero-3-phosphate + choline + H(+)</text>
        <dbReference type="Rhea" id="RHEA:14445"/>
        <dbReference type="ChEBI" id="CHEBI:15354"/>
        <dbReference type="ChEBI" id="CHEBI:15377"/>
        <dbReference type="ChEBI" id="CHEBI:15378"/>
        <dbReference type="ChEBI" id="CHEBI:57643"/>
        <dbReference type="ChEBI" id="CHEBI:58608"/>
        <dbReference type="EC" id="3.1.4.4"/>
    </reaction>
</comment>
<dbReference type="RefSeq" id="WP_231936709.1">
    <property type="nucleotide sequence ID" value="NZ_LS974202.1"/>
</dbReference>
<dbReference type="KEGG" id="minf:MESINF_2005"/>
<accession>A0A7Z7LGR1</accession>
<dbReference type="AlphaFoldDB" id="A0A7Z7LGR1"/>
<dbReference type="Proteomes" id="UP000250796">
    <property type="component" value="Chromosome MESINF"/>
</dbReference>
<dbReference type="CDD" id="cd09116">
    <property type="entry name" value="PLDc_Nuc_like"/>
    <property type="match status" value="1"/>
</dbReference>
<dbReference type="InterPro" id="IPR025202">
    <property type="entry name" value="PLD-like_dom"/>
</dbReference>
<dbReference type="PROSITE" id="PS50035">
    <property type="entry name" value="PLD"/>
    <property type="match status" value="2"/>
</dbReference>
<evidence type="ECO:0000256" key="4">
    <source>
        <dbReference type="ARBA" id="ARBA00022801"/>
    </source>
</evidence>
<evidence type="ECO:0000256" key="6">
    <source>
        <dbReference type="ARBA" id="ARBA00023098"/>
    </source>
</evidence>
<keyword evidence="6" id="KW-0443">Lipid metabolism</keyword>
<dbReference type="GO" id="GO:0016891">
    <property type="term" value="F:RNA endonuclease activity producing 5'-phosphomonoesters, hydrolytic mechanism"/>
    <property type="evidence" value="ECO:0007669"/>
    <property type="project" value="TreeGrafter"/>
</dbReference>
<evidence type="ECO:0000256" key="1">
    <source>
        <dbReference type="ARBA" id="ARBA00000798"/>
    </source>
</evidence>
<dbReference type="InterPro" id="IPR001736">
    <property type="entry name" value="PLipase_D/transphosphatidylase"/>
</dbReference>
<feature type="domain" description="PLD phosphodiesterase" evidence="7">
    <location>
        <begin position="242"/>
        <end position="269"/>
    </location>
</feature>
<protein>
    <recommendedName>
        <fullName evidence="3">phospholipase D</fullName>
        <ecNumber evidence="3">3.1.4.4</ecNumber>
    </recommendedName>
</protein>
<proteinExistence type="inferred from homology"/>
<keyword evidence="9" id="KW-1185">Reference proteome</keyword>
<dbReference type="SMART" id="SM00155">
    <property type="entry name" value="PLDc"/>
    <property type="match status" value="2"/>
</dbReference>
<reference evidence="8 9" key="1">
    <citation type="submission" date="2017-01" db="EMBL/GenBank/DDBJ databases">
        <authorList>
            <person name="Erauso G."/>
        </authorList>
    </citation>
    <scope>NUCLEOTIDE SEQUENCE [LARGE SCALE GENOMIC DNA]</scope>
    <source>
        <strain evidence="8">MESINF1</strain>
    </source>
</reference>
<dbReference type="Pfam" id="PF13091">
    <property type="entry name" value="PLDc_2"/>
    <property type="match status" value="2"/>
</dbReference>
<evidence type="ECO:0000259" key="7">
    <source>
        <dbReference type="PROSITE" id="PS50035"/>
    </source>
</evidence>
<evidence type="ECO:0000256" key="2">
    <source>
        <dbReference type="ARBA" id="ARBA00008664"/>
    </source>
</evidence>
<comment type="similarity">
    <text evidence="2">Belongs to the phospholipase D family.</text>
</comment>
<feature type="domain" description="PLD phosphodiesterase" evidence="7">
    <location>
        <begin position="95"/>
        <end position="122"/>
    </location>
</feature>
<evidence type="ECO:0000313" key="8">
    <source>
        <dbReference type="EMBL" id="SSC13445.1"/>
    </source>
</evidence>
<dbReference type="GO" id="GO:0006793">
    <property type="term" value="P:phosphorus metabolic process"/>
    <property type="evidence" value="ECO:0007669"/>
    <property type="project" value="UniProtKB-ARBA"/>
</dbReference>
<evidence type="ECO:0000256" key="3">
    <source>
        <dbReference type="ARBA" id="ARBA00012027"/>
    </source>
</evidence>
<dbReference type="EC" id="3.1.4.4" evidence="3"/>
<dbReference type="InterPro" id="IPR051406">
    <property type="entry name" value="PLD_domain"/>
</dbReference>
<dbReference type="EMBL" id="LS974202">
    <property type="protein sequence ID" value="SSC13445.1"/>
    <property type="molecule type" value="Genomic_DNA"/>
</dbReference>
<dbReference type="SUPFAM" id="SSF56024">
    <property type="entry name" value="Phospholipase D/nuclease"/>
    <property type="match status" value="2"/>
</dbReference>
<keyword evidence="5" id="KW-0442">Lipid degradation</keyword>
<dbReference type="PANTHER" id="PTHR43856:SF1">
    <property type="entry name" value="MITOCHONDRIAL CARDIOLIPIN HYDROLASE"/>
    <property type="match status" value="1"/>
</dbReference>
<evidence type="ECO:0000256" key="5">
    <source>
        <dbReference type="ARBA" id="ARBA00022963"/>
    </source>
</evidence>
<gene>
    <name evidence="8" type="ORF">MESINF_2005</name>
</gene>
<sequence>MKGTLIALALLIKVAVLSVVFFTDDGTAVERIVELLESAEKEVILVSYSLDDREVMESLERQGARGVDIKIMIDDSTIGRTLGESATLEMLTDSTQALIHSKFIVVDREKVLFGTGNFTQGSLREDSNSFIQIDSKELAGIFIDFYEAIISGESREPKCFENMEFYLCPSEKARERVIREIMKARHEISFAMFAFTDPSVLSALKFKASHGVWVSGVLDSWNLSSPLEDFLSTGMDVIWGDASFTIHDKTFVIDGRKIITGSANATLSGWGKNREIVAIIDSEGLSRQYLEHIEYLKGGYAR</sequence>
<dbReference type="PANTHER" id="PTHR43856">
    <property type="entry name" value="CARDIOLIPIN HYDROLASE"/>
    <property type="match status" value="1"/>
</dbReference>